<dbReference type="GO" id="GO:0003700">
    <property type="term" value="F:DNA-binding transcription factor activity"/>
    <property type="evidence" value="ECO:0007669"/>
    <property type="project" value="TreeGrafter"/>
</dbReference>
<keyword evidence="1" id="KW-0805">Transcription regulation</keyword>
<dbReference type="Pfam" id="PF00440">
    <property type="entry name" value="TetR_N"/>
    <property type="match status" value="1"/>
</dbReference>
<dbReference type="KEGG" id="elio:KO353_01905"/>
<dbReference type="InterPro" id="IPR041490">
    <property type="entry name" value="KstR2_TetR_C"/>
</dbReference>
<dbReference type="Pfam" id="PF17932">
    <property type="entry name" value="TetR_C_24"/>
    <property type="match status" value="1"/>
</dbReference>
<evidence type="ECO:0000256" key="4">
    <source>
        <dbReference type="PROSITE-ProRule" id="PRU00335"/>
    </source>
</evidence>
<dbReference type="InterPro" id="IPR050109">
    <property type="entry name" value="HTH-type_TetR-like_transc_reg"/>
</dbReference>
<gene>
    <name evidence="6" type="ORF">KO353_01905</name>
</gene>
<keyword evidence="7" id="KW-1185">Reference proteome</keyword>
<feature type="DNA-binding region" description="H-T-H motif" evidence="4">
    <location>
        <begin position="33"/>
        <end position="52"/>
    </location>
</feature>
<proteinExistence type="predicted"/>
<keyword evidence="3" id="KW-0804">Transcription</keyword>
<dbReference type="Proteomes" id="UP000694001">
    <property type="component" value="Chromosome"/>
</dbReference>
<dbReference type="PROSITE" id="PS50977">
    <property type="entry name" value="HTH_TETR_2"/>
    <property type="match status" value="1"/>
</dbReference>
<accession>A0A975U2C9</accession>
<dbReference type="GO" id="GO:0000976">
    <property type="term" value="F:transcription cis-regulatory region binding"/>
    <property type="evidence" value="ECO:0007669"/>
    <property type="project" value="TreeGrafter"/>
</dbReference>
<dbReference type="RefSeq" id="WP_218286090.1">
    <property type="nucleotide sequence ID" value="NZ_CP076448.1"/>
</dbReference>
<reference evidence="6" key="1">
    <citation type="submission" date="2021-06" db="EMBL/GenBank/DDBJ databases">
        <title>Elioraea tepida, sp. nov., a moderately thermophilic aerobic anoxygenic phototrophic bacterium isolated from an alkaline siliceous hot spring mat community in Yellowstone National Park, WY, USA.</title>
        <authorList>
            <person name="Saini M.K."/>
            <person name="Yoshida S."/>
            <person name="Sebastian A."/>
            <person name="Hirose S."/>
            <person name="Hara E."/>
            <person name="Tamaki H."/>
            <person name="Soulier N.T."/>
            <person name="Albert I."/>
            <person name="Hanada S."/>
            <person name="Bryant D.A."/>
            <person name="Tank M."/>
        </authorList>
    </citation>
    <scope>NUCLEOTIDE SEQUENCE</scope>
    <source>
        <strain evidence="6">MS-P2</strain>
    </source>
</reference>
<keyword evidence="2 4" id="KW-0238">DNA-binding</keyword>
<sequence>MARRRAADYEAKRTHLLRTAAPLFARHGYDRTSLSMIAVAAGVSKGLVYHYYADKDAVLADIIRRHLAELIEVVTAAAAKDDRPPERRLADMAVALLAAYRDADAEHQVQVAHLRLLPEPVQEELKDMERVLVTLFADALAAVAPPLAGDRRLLKPLTMSLFSMLNWAFFWFRENGPMTRRDYAELAARMVVLGARDLAGMPPIATSRTARAATNRARVQTAS</sequence>
<dbReference type="PANTHER" id="PTHR30055">
    <property type="entry name" value="HTH-TYPE TRANSCRIPTIONAL REGULATOR RUTR"/>
    <property type="match status" value="1"/>
</dbReference>
<evidence type="ECO:0000313" key="7">
    <source>
        <dbReference type="Proteomes" id="UP000694001"/>
    </source>
</evidence>
<name>A0A975U2C9_9PROT</name>
<dbReference type="InterPro" id="IPR001647">
    <property type="entry name" value="HTH_TetR"/>
</dbReference>
<evidence type="ECO:0000313" key="6">
    <source>
        <dbReference type="EMBL" id="QXM25034.1"/>
    </source>
</evidence>
<evidence type="ECO:0000259" key="5">
    <source>
        <dbReference type="PROSITE" id="PS50977"/>
    </source>
</evidence>
<dbReference type="AlphaFoldDB" id="A0A975U2C9"/>
<evidence type="ECO:0000256" key="3">
    <source>
        <dbReference type="ARBA" id="ARBA00023163"/>
    </source>
</evidence>
<dbReference type="EMBL" id="CP076448">
    <property type="protein sequence ID" value="QXM25034.1"/>
    <property type="molecule type" value="Genomic_DNA"/>
</dbReference>
<dbReference type="PANTHER" id="PTHR30055:SF234">
    <property type="entry name" value="HTH-TYPE TRANSCRIPTIONAL REGULATOR BETI"/>
    <property type="match status" value="1"/>
</dbReference>
<feature type="domain" description="HTH tetR-type" evidence="5">
    <location>
        <begin position="10"/>
        <end position="70"/>
    </location>
</feature>
<organism evidence="6 7">
    <name type="scientific">Elioraea tepida</name>
    <dbReference type="NCBI Taxonomy" id="2843330"/>
    <lineage>
        <taxon>Bacteria</taxon>
        <taxon>Pseudomonadati</taxon>
        <taxon>Pseudomonadota</taxon>
        <taxon>Alphaproteobacteria</taxon>
        <taxon>Acetobacterales</taxon>
        <taxon>Elioraeaceae</taxon>
        <taxon>Elioraea</taxon>
    </lineage>
</organism>
<evidence type="ECO:0000256" key="2">
    <source>
        <dbReference type="ARBA" id="ARBA00023125"/>
    </source>
</evidence>
<protein>
    <submittedName>
        <fullName evidence="6">TetR/AcrR family transcriptional regulator</fullName>
    </submittedName>
</protein>
<evidence type="ECO:0000256" key="1">
    <source>
        <dbReference type="ARBA" id="ARBA00023015"/>
    </source>
</evidence>